<feature type="non-terminal residue" evidence="13">
    <location>
        <position position="428"/>
    </location>
</feature>
<evidence type="ECO:0000256" key="1">
    <source>
        <dbReference type="ARBA" id="ARBA00004613"/>
    </source>
</evidence>
<feature type="region of interest" description="Disordered" evidence="10">
    <location>
        <begin position="32"/>
        <end position="71"/>
    </location>
</feature>
<evidence type="ECO:0000256" key="10">
    <source>
        <dbReference type="SAM" id="MobiDB-lite"/>
    </source>
</evidence>
<feature type="disulfide bond" evidence="9">
    <location>
        <begin position="326"/>
        <end position="345"/>
    </location>
</feature>
<dbReference type="InterPro" id="IPR019577">
    <property type="entry name" value="SPARC/Testican_Ca-bd-dom"/>
</dbReference>
<feature type="disulfide bond" evidence="9">
    <location>
        <begin position="356"/>
        <end position="363"/>
    </location>
</feature>
<accession>A0A7R9M6H6</accession>
<feature type="domain" description="Thyroglobulin type-1" evidence="11">
    <location>
        <begin position="323"/>
        <end position="384"/>
    </location>
</feature>
<dbReference type="SMART" id="SM00211">
    <property type="entry name" value="TY"/>
    <property type="match status" value="1"/>
</dbReference>
<sequence length="428" mass="49245">YGTEEDEEIYCVIKSKGVAVCVHKKQTDAKEADILDDKPKSKSRQGMDLSLDDSDDEDDDDYEDELEEKSTFAKEDENKLKLCTPCPVVRPEFICGSDNATYSSICRLDFHNCVHKTQVSLECTGFCPCLPRKKKANNEKKWFENRKTGKDFESKSRFPKEKKSAANELNRSDNNLDKYKKSKFSFKTNKPKKWQNMQNSVLPNKHYESSKQEHKKCTGDDLKSMGSRLLDWFSVVIGEQKKDHSMLSRKHSAFKIPDCQPEVSYMFHHFDTNSDLKLSLKELYYLEHDQNEHCLQPYLTQCDEDNDQFLSAYEWCTCFDKKSQPCLNALKHTKKGLLGAYTPQCDSHGFYKSMQCHSSSGICWCVDKNGVEFTNTRRRGSPDCKGLLNRARHRTIEDQLTSREDIDVDDDGDDDDDTGGSGDDRISV</sequence>
<dbReference type="SUPFAM" id="SSF47473">
    <property type="entry name" value="EF-hand"/>
    <property type="match status" value="1"/>
</dbReference>
<evidence type="ECO:0000256" key="9">
    <source>
        <dbReference type="PROSITE-ProRule" id="PRU00500"/>
    </source>
</evidence>
<dbReference type="PANTHER" id="PTHR13866:SF30">
    <property type="match status" value="1"/>
</dbReference>
<dbReference type="InterPro" id="IPR011992">
    <property type="entry name" value="EF-hand-dom_pair"/>
</dbReference>
<evidence type="ECO:0000256" key="6">
    <source>
        <dbReference type="ARBA" id="ARBA00023157"/>
    </source>
</evidence>
<keyword evidence="7" id="KW-0325">Glycoprotein</keyword>
<dbReference type="Proteomes" id="UP000728032">
    <property type="component" value="Unassembled WGS sequence"/>
</dbReference>
<dbReference type="PROSITE" id="PS00484">
    <property type="entry name" value="THYROGLOBULIN_1_1"/>
    <property type="match status" value="1"/>
</dbReference>
<dbReference type="InterPro" id="IPR000716">
    <property type="entry name" value="Thyroglobulin_1"/>
</dbReference>
<evidence type="ECO:0000259" key="11">
    <source>
        <dbReference type="PROSITE" id="PS51162"/>
    </source>
</evidence>
<dbReference type="EMBL" id="CAJPVJ010007911">
    <property type="protein sequence ID" value="CAG2171578.1"/>
    <property type="molecule type" value="Genomic_DNA"/>
</dbReference>
<keyword evidence="3" id="KW-0732">Signal</keyword>
<dbReference type="GO" id="GO:0050840">
    <property type="term" value="F:extracellular matrix binding"/>
    <property type="evidence" value="ECO:0007669"/>
    <property type="project" value="TreeGrafter"/>
</dbReference>
<evidence type="ECO:0000313" key="13">
    <source>
        <dbReference type="EMBL" id="CAD7654391.1"/>
    </source>
</evidence>
<dbReference type="Pfam" id="PF10591">
    <property type="entry name" value="SPARC_Ca_bdg"/>
    <property type="match status" value="1"/>
</dbReference>
<evidence type="ECO:0000256" key="2">
    <source>
        <dbReference type="ARBA" id="ARBA00022525"/>
    </source>
</evidence>
<dbReference type="Gene3D" id="3.30.60.30">
    <property type="match status" value="1"/>
</dbReference>
<keyword evidence="5" id="KW-0654">Proteoglycan</keyword>
<keyword evidence="2" id="KW-0964">Secreted</keyword>
<dbReference type="SMART" id="SM00280">
    <property type="entry name" value="KAZAL"/>
    <property type="match status" value="1"/>
</dbReference>
<dbReference type="SUPFAM" id="SSF100895">
    <property type="entry name" value="Kazal-type serine protease inhibitors"/>
    <property type="match status" value="1"/>
</dbReference>
<evidence type="ECO:0000256" key="5">
    <source>
        <dbReference type="ARBA" id="ARBA00022974"/>
    </source>
</evidence>
<feature type="region of interest" description="Disordered" evidence="10">
    <location>
        <begin position="398"/>
        <end position="428"/>
    </location>
</feature>
<evidence type="ECO:0000313" key="14">
    <source>
        <dbReference type="Proteomes" id="UP000728032"/>
    </source>
</evidence>
<dbReference type="InterPro" id="IPR036857">
    <property type="entry name" value="Thyroglobulin_1_sf"/>
</dbReference>
<evidence type="ECO:0000256" key="4">
    <source>
        <dbReference type="ARBA" id="ARBA00022837"/>
    </source>
</evidence>
<dbReference type="InterPro" id="IPR018247">
    <property type="entry name" value="EF_Hand_1_Ca_BS"/>
</dbReference>
<dbReference type="Gene3D" id="4.10.800.10">
    <property type="entry name" value="Thyroglobulin type-1"/>
    <property type="match status" value="1"/>
</dbReference>
<proteinExistence type="predicted"/>
<dbReference type="PROSITE" id="PS51465">
    <property type="entry name" value="KAZAL_2"/>
    <property type="match status" value="1"/>
</dbReference>
<dbReference type="PANTHER" id="PTHR13866">
    <property type="entry name" value="SPARC OSTEONECTIN"/>
    <property type="match status" value="1"/>
</dbReference>
<comment type="subcellular location">
    <subcellularLocation>
        <location evidence="1">Secreted</location>
    </subcellularLocation>
</comment>
<dbReference type="CDD" id="cd00191">
    <property type="entry name" value="TY"/>
    <property type="match status" value="1"/>
</dbReference>
<dbReference type="Pfam" id="PF00086">
    <property type="entry name" value="Thyroglobulin_1"/>
    <property type="match status" value="1"/>
</dbReference>
<feature type="compositionally biased region" description="Acidic residues" evidence="10">
    <location>
        <begin position="406"/>
        <end position="418"/>
    </location>
</feature>
<keyword evidence="4" id="KW-0106">Calcium</keyword>
<dbReference type="GO" id="GO:0005518">
    <property type="term" value="F:collagen binding"/>
    <property type="evidence" value="ECO:0007669"/>
    <property type="project" value="TreeGrafter"/>
</dbReference>
<dbReference type="Pfam" id="PF07648">
    <property type="entry name" value="Kazal_2"/>
    <property type="match status" value="1"/>
</dbReference>
<dbReference type="Gene3D" id="1.10.238.10">
    <property type="entry name" value="EF-hand"/>
    <property type="match status" value="1"/>
</dbReference>
<dbReference type="PROSITE" id="PS51162">
    <property type="entry name" value="THYROGLOBULIN_1_2"/>
    <property type="match status" value="1"/>
</dbReference>
<organism evidence="13">
    <name type="scientific">Oppiella nova</name>
    <dbReference type="NCBI Taxonomy" id="334625"/>
    <lineage>
        <taxon>Eukaryota</taxon>
        <taxon>Metazoa</taxon>
        <taxon>Ecdysozoa</taxon>
        <taxon>Arthropoda</taxon>
        <taxon>Chelicerata</taxon>
        <taxon>Arachnida</taxon>
        <taxon>Acari</taxon>
        <taxon>Acariformes</taxon>
        <taxon>Sarcoptiformes</taxon>
        <taxon>Oribatida</taxon>
        <taxon>Brachypylina</taxon>
        <taxon>Oppioidea</taxon>
        <taxon>Oppiidae</taxon>
        <taxon>Oppiella</taxon>
    </lineage>
</organism>
<reference evidence="13" key="1">
    <citation type="submission" date="2020-11" db="EMBL/GenBank/DDBJ databases">
        <authorList>
            <person name="Tran Van P."/>
        </authorList>
    </citation>
    <scope>NUCLEOTIDE SEQUENCE</scope>
</reference>
<evidence type="ECO:0000256" key="3">
    <source>
        <dbReference type="ARBA" id="ARBA00022729"/>
    </source>
</evidence>
<keyword evidence="8" id="KW-0357">Heparan sulfate</keyword>
<evidence type="ECO:0000256" key="8">
    <source>
        <dbReference type="ARBA" id="ARBA00023207"/>
    </source>
</evidence>
<keyword evidence="14" id="KW-1185">Reference proteome</keyword>
<protein>
    <recommendedName>
        <fullName evidence="15">Testican-3</fullName>
    </recommendedName>
</protein>
<keyword evidence="6 9" id="KW-1015">Disulfide bond</keyword>
<dbReference type="SUPFAM" id="SSF57610">
    <property type="entry name" value="Thyroglobulin type-1 domain"/>
    <property type="match status" value="1"/>
</dbReference>
<dbReference type="GO" id="GO:0005615">
    <property type="term" value="C:extracellular space"/>
    <property type="evidence" value="ECO:0007669"/>
    <property type="project" value="TreeGrafter"/>
</dbReference>
<feature type="non-terminal residue" evidence="13">
    <location>
        <position position="1"/>
    </location>
</feature>
<dbReference type="CDD" id="cd00104">
    <property type="entry name" value="KAZAL_FS"/>
    <property type="match status" value="1"/>
</dbReference>
<feature type="domain" description="Kazal-like" evidence="12">
    <location>
        <begin position="77"/>
        <end position="128"/>
    </location>
</feature>
<feature type="region of interest" description="Disordered" evidence="10">
    <location>
        <begin position="153"/>
        <end position="172"/>
    </location>
</feature>
<dbReference type="AlphaFoldDB" id="A0A7R9M6H6"/>
<evidence type="ECO:0000256" key="7">
    <source>
        <dbReference type="ARBA" id="ARBA00023180"/>
    </source>
</evidence>
<dbReference type="InterPro" id="IPR002350">
    <property type="entry name" value="Kazal_dom"/>
</dbReference>
<dbReference type="InterPro" id="IPR036058">
    <property type="entry name" value="Kazal_dom_sf"/>
</dbReference>
<comment type="caution">
    <text evidence="9">Lacks conserved residue(s) required for the propagation of feature annotation.</text>
</comment>
<feature type="compositionally biased region" description="Acidic residues" evidence="10">
    <location>
        <begin position="50"/>
        <end position="67"/>
    </location>
</feature>
<evidence type="ECO:0008006" key="15">
    <source>
        <dbReference type="Google" id="ProtNLM"/>
    </source>
</evidence>
<dbReference type="EMBL" id="OC922736">
    <property type="protein sequence ID" value="CAD7654391.1"/>
    <property type="molecule type" value="Genomic_DNA"/>
</dbReference>
<dbReference type="PROSITE" id="PS00018">
    <property type="entry name" value="EF_HAND_1"/>
    <property type="match status" value="1"/>
</dbReference>
<dbReference type="GO" id="GO:0005509">
    <property type="term" value="F:calcium ion binding"/>
    <property type="evidence" value="ECO:0007669"/>
    <property type="project" value="InterPro"/>
</dbReference>
<dbReference type="OrthoDB" id="6426963at2759"/>
<gene>
    <name evidence="13" type="ORF">ONB1V03_LOCUS11038</name>
</gene>
<name>A0A7R9M6H6_9ACAR</name>
<evidence type="ECO:0000259" key="12">
    <source>
        <dbReference type="PROSITE" id="PS51465"/>
    </source>
</evidence>